<evidence type="ECO:0000313" key="2">
    <source>
        <dbReference type="EMBL" id="CDP15522.1"/>
    </source>
</evidence>
<reference evidence="3" key="1">
    <citation type="journal article" date="2014" name="Science">
        <title>The coffee genome provides insight into the convergent evolution of caffeine biosynthesis.</title>
        <authorList>
            <person name="Denoeud F."/>
            <person name="Carretero-Paulet L."/>
            <person name="Dereeper A."/>
            <person name="Droc G."/>
            <person name="Guyot R."/>
            <person name="Pietrella M."/>
            <person name="Zheng C."/>
            <person name="Alberti A."/>
            <person name="Anthony F."/>
            <person name="Aprea G."/>
            <person name="Aury J.M."/>
            <person name="Bento P."/>
            <person name="Bernard M."/>
            <person name="Bocs S."/>
            <person name="Campa C."/>
            <person name="Cenci A."/>
            <person name="Combes M.C."/>
            <person name="Crouzillat D."/>
            <person name="Da Silva C."/>
            <person name="Daddiego L."/>
            <person name="De Bellis F."/>
            <person name="Dussert S."/>
            <person name="Garsmeur O."/>
            <person name="Gayraud T."/>
            <person name="Guignon V."/>
            <person name="Jahn K."/>
            <person name="Jamilloux V."/>
            <person name="Joet T."/>
            <person name="Labadie K."/>
            <person name="Lan T."/>
            <person name="Leclercq J."/>
            <person name="Lepelley M."/>
            <person name="Leroy T."/>
            <person name="Li L.T."/>
            <person name="Librado P."/>
            <person name="Lopez L."/>
            <person name="Munoz A."/>
            <person name="Noel B."/>
            <person name="Pallavicini A."/>
            <person name="Perrotta G."/>
            <person name="Poncet V."/>
            <person name="Pot D."/>
            <person name="Priyono X."/>
            <person name="Rigoreau M."/>
            <person name="Rouard M."/>
            <person name="Rozas J."/>
            <person name="Tranchant-Dubreuil C."/>
            <person name="VanBuren R."/>
            <person name="Zhang Q."/>
            <person name="Andrade A.C."/>
            <person name="Argout X."/>
            <person name="Bertrand B."/>
            <person name="de Kochko A."/>
            <person name="Graziosi G."/>
            <person name="Henry R.J."/>
            <person name="Jayarama X."/>
            <person name="Ming R."/>
            <person name="Nagai C."/>
            <person name="Rounsley S."/>
            <person name="Sankoff D."/>
            <person name="Giuliano G."/>
            <person name="Albert V.A."/>
            <person name="Wincker P."/>
            <person name="Lashermes P."/>
        </authorList>
    </citation>
    <scope>NUCLEOTIDE SEQUENCE [LARGE SCALE GENOMIC DNA]</scope>
    <source>
        <strain evidence="3">cv. DH200-94</strain>
    </source>
</reference>
<feature type="compositionally biased region" description="Polar residues" evidence="1">
    <location>
        <begin position="8"/>
        <end position="24"/>
    </location>
</feature>
<keyword evidence="3" id="KW-1185">Reference proteome</keyword>
<proteinExistence type="predicted"/>
<feature type="compositionally biased region" description="Basic and acidic residues" evidence="1">
    <location>
        <begin position="43"/>
        <end position="55"/>
    </location>
</feature>
<feature type="region of interest" description="Disordered" evidence="1">
    <location>
        <begin position="120"/>
        <end position="164"/>
    </location>
</feature>
<feature type="region of interest" description="Disordered" evidence="1">
    <location>
        <begin position="1"/>
        <end position="61"/>
    </location>
</feature>
<dbReference type="EMBL" id="HG739184">
    <property type="protein sequence ID" value="CDP15522.1"/>
    <property type="molecule type" value="Genomic_DNA"/>
</dbReference>
<accession>A0A068V4L8</accession>
<name>A0A068V4L8_COFCA</name>
<evidence type="ECO:0000256" key="1">
    <source>
        <dbReference type="SAM" id="MobiDB-lite"/>
    </source>
</evidence>
<dbReference type="Gramene" id="CDP15522">
    <property type="protein sequence ID" value="CDP15522"/>
    <property type="gene ID" value="GSCOC_T00015381001"/>
</dbReference>
<dbReference type="OrthoDB" id="847710at2759"/>
<feature type="compositionally biased region" description="Acidic residues" evidence="1">
    <location>
        <begin position="128"/>
        <end position="141"/>
    </location>
</feature>
<evidence type="ECO:0000313" key="3">
    <source>
        <dbReference type="Proteomes" id="UP000295252"/>
    </source>
</evidence>
<gene>
    <name evidence="2" type="ORF">GSCOC_T00015381001</name>
</gene>
<dbReference type="InParanoid" id="A0A068V4L8"/>
<protein>
    <submittedName>
        <fullName evidence="2">Uncharacterized protein</fullName>
    </submittedName>
</protein>
<dbReference type="Proteomes" id="UP000295252">
    <property type="component" value="Chromosome IV"/>
</dbReference>
<organism evidence="2 3">
    <name type="scientific">Coffea canephora</name>
    <name type="common">Robusta coffee</name>
    <dbReference type="NCBI Taxonomy" id="49390"/>
    <lineage>
        <taxon>Eukaryota</taxon>
        <taxon>Viridiplantae</taxon>
        <taxon>Streptophyta</taxon>
        <taxon>Embryophyta</taxon>
        <taxon>Tracheophyta</taxon>
        <taxon>Spermatophyta</taxon>
        <taxon>Magnoliopsida</taxon>
        <taxon>eudicotyledons</taxon>
        <taxon>Gunneridae</taxon>
        <taxon>Pentapetalae</taxon>
        <taxon>asterids</taxon>
        <taxon>lamiids</taxon>
        <taxon>Gentianales</taxon>
        <taxon>Rubiaceae</taxon>
        <taxon>Ixoroideae</taxon>
        <taxon>Gardenieae complex</taxon>
        <taxon>Bertiereae - Coffeeae clade</taxon>
        <taxon>Coffeeae</taxon>
        <taxon>Coffea</taxon>
    </lineage>
</organism>
<dbReference type="AlphaFoldDB" id="A0A068V4L8"/>
<dbReference type="OMA" id="MENPKSD"/>
<sequence>MADESKTSHSSPATWAVQEPTNSDSGDDPHPPPPTTTDGGYEAGEKDPEDQEHVREAKRRRICPSALDKCESIIKSCCSNNSNCLTFSFDPKFSCGASTPEVTPKFGSFNLVAAAGISTEIQEKAAEEKEEEEEEEEEEKDDEIKEKSNNVLEVLGSTDGLSAD</sequence>